<dbReference type="NCBIfam" id="TIGR00254">
    <property type="entry name" value="GGDEF"/>
    <property type="match status" value="1"/>
</dbReference>
<reference evidence="5 6" key="1">
    <citation type="submission" date="2006-10" db="EMBL/GenBank/DDBJ databases">
        <title>Complete sequence of chromosome of Pelobacter propionicus DSM 2379.</title>
        <authorList>
            <consortium name="US DOE Joint Genome Institute"/>
            <person name="Copeland A."/>
            <person name="Lucas S."/>
            <person name="Lapidus A."/>
            <person name="Barry K."/>
            <person name="Detter J.C."/>
            <person name="Glavina del Rio T."/>
            <person name="Hammon N."/>
            <person name="Israni S."/>
            <person name="Dalin E."/>
            <person name="Tice H."/>
            <person name="Pitluck S."/>
            <person name="Saunders E."/>
            <person name="Brettin T."/>
            <person name="Bruce D."/>
            <person name="Han C."/>
            <person name="Tapia R."/>
            <person name="Schmutz J."/>
            <person name="Larimer F."/>
            <person name="Land M."/>
            <person name="Hauser L."/>
            <person name="Kyrpides N."/>
            <person name="Kim E."/>
            <person name="Lovley D."/>
            <person name="Richardson P."/>
        </authorList>
    </citation>
    <scope>NUCLEOTIDE SEQUENCE [LARGE SCALE GENOMIC DNA]</scope>
    <source>
        <strain evidence="6">DSM 2379 / NBRC 103807 / OttBd1</strain>
    </source>
</reference>
<dbReference type="PROSITE" id="PS50887">
    <property type="entry name" value="GGDEF"/>
    <property type="match status" value="1"/>
</dbReference>
<evidence type="ECO:0000256" key="2">
    <source>
        <dbReference type="PROSITE-ProRule" id="PRU00169"/>
    </source>
</evidence>
<organism evidence="5 6">
    <name type="scientific">Pelobacter propionicus (strain DSM 2379 / NBRC 103807 / OttBd1)</name>
    <dbReference type="NCBI Taxonomy" id="338966"/>
    <lineage>
        <taxon>Bacteria</taxon>
        <taxon>Pseudomonadati</taxon>
        <taxon>Thermodesulfobacteriota</taxon>
        <taxon>Desulfuromonadia</taxon>
        <taxon>Desulfuromonadales</taxon>
        <taxon>Desulfuromonadaceae</taxon>
        <taxon>Pelobacter</taxon>
    </lineage>
</organism>
<proteinExistence type="predicted"/>
<dbReference type="PANTHER" id="PTHR45138">
    <property type="entry name" value="REGULATORY COMPONENTS OF SENSORY TRANSDUCTION SYSTEM"/>
    <property type="match status" value="1"/>
</dbReference>
<evidence type="ECO:0000256" key="1">
    <source>
        <dbReference type="ARBA" id="ARBA00012528"/>
    </source>
</evidence>
<dbReference type="SMART" id="SM00267">
    <property type="entry name" value="GGDEF"/>
    <property type="match status" value="1"/>
</dbReference>
<dbReference type="KEGG" id="ppd:Ppro_1380"/>
<dbReference type="Pfam" id="PF00990">
    <property type="entry name" value="GGDEF"/>
    <property type="match status" value="1"/>
</dbReference>
<dbReference type="EMBL" id="CP000482">
    <property type="protein sequence ID" value="ABK98996.1"/>
    <property type="molecule type" value="Genomic_DNA"/>
</dbReference>
<evidence type="ECO:0000259" key="3">
    <source>
        <dbReference type="PROSITE" id="PS50110"/>
    </source>
</evidence>
<feature type="domain" description="GGDEF" evidence="4">
    <location>
        <begin position="318"/>
        <end position="452"/>
    </location>
</feature>
<dbReference type="Proteomes" id="UP000006732">
    <property type="component" value="Chromosome"/>
</dbReference>
<evidence type="ECO:0000259" key="4">
    <source>
        <dbReference type="PROSITE" id="PS50887"/>
    </source>
</evidence>
<dbReference type="InterPro" id="IPR043128">
    <property type="entry name" value="Rev_trsase/Diguanyl_cyclase"/>
</dbReference>
<keyword evidence="2" id="KW-0597">Phosphoprotein</keyword>
<dbReference type="HOGENOM" id="CLU_000445_11_28_7"/>
<dbReference type="InterPro" id="IPR000160">
    <property type="entry name" value="GGDEF_dom"/>
</dbReference>
<dbReference type="CDD" id="cd00156">
    <property type="entry name" value="REC"/>
    <property type="match status" value="1"/>
</dbReference>
<dbReference type="GO" id="GO:0043709">
    <property type="term" value="P:cell adhesion involved in single-species biofilm formation"/>
    <property type="evidence" value="ECO:0007669"/>
    <property type="project" value="TreeGrafter"/>
</dbReference>
<dbReference type="SUPFAM" id="SSF52172">
    <property type="entry name" value="CheY-like"/>
    <property type="match status" value="1"/>
</dbReference>
<keyword evidence="6" id="KW-1185">Reference proteome</keyword>
<dbReference type="CDD" id="cd01949">
    <property type="entry name" value="GGDEF"/>
    <property type="match status" value="1"/>
</dbReference>
<feature type="modified residue" description="4-aspartylphosphate" evidence="2">
    <location>
        <position position="52"/>
    </location>
</feature>
<feature type="domain" description="Response regulatory" evidence="3">
    <location>
        <begin position="3"/>
        <end position="117"/>
    </location>
</feature>
<dbReference type="eggNOG" id="COG2199">
    <property type="taxonomic scope" value="Bacteria"/>
</dbReference>
<accession>A1ANS6</accession>
<dbReference type="InterPro" id="IPR029787">
    <property type="entry name" value="Nucleotide_cyclase"/>
</dbReference>
<dbReference type="GO" id="GO:1902201">
    <property type="term" value="P:negative regulation of bacterial-type flagellum-dependent cell motility"/>
    <property type="evidence" value="ECO:0007669"/>
    <property type="project" value="TreeGrafter"/>
</dbReference>
<dbReference type="SUPFAM" id="SSF55073">
    <property type="entry name" value="Nucleotide cyclase"/>
    <property type="match status" value="1"/>
</dbReference>
<dbReference type="InterPro" id="IPR050469">
    <property type="entry name" value="Diguanylate_Cyclase"/>
</dbReference>
<dbReference type="SMART" id="SM00448">
    <property type="entry name" value="REC"/>
    <property type="match status" value="1"/>
</dbReference>
<dbReference type="FunFam" id="3.30.70.270:FF:000001">
    <property type="entry name" value="Diguanylate cyclase domain protein"/>
    <property type="match status" value="1"/>
</dbReference>
<dbReference type="OrthoDB" id="9812260at2"/>
<dbReference type="Gene3D" id="3.40.50.2300">
    <property type="match status" value="1"/>
</dbReference>
<evidence type="ECO:0000313" key="6">
    <source>
        <dbReference type="Proteomes" id="UP000006732"/>
    </source>
</evidence>
<name>A1ANS6_PELPD</name>
<dbReference type="eggNOG" id="COG2204">
    <property type="taxonomic scope" value="Bacteria"/>
</dbReference>
<dbReference type="PANTHER" id="PTHR45138:SF6">
    <property type="entry name" value="DIGUANYLATE CYCLASE DGCN"/>
    <property type="match status" value="1"/>
</dbReference>
<dbReference type="Gene3D" id="3.30.70.270">
    <property type="match status" value="1"/>
</dbReference>
<dbReference type="AlphaFoldDB" id="A1ANS6"/>
<dbReference type="PROSITE" id="PS50110">
    <property type="entry name" value="RESPONSE_REGULATORY"/>
    <property type="match status" value="1"/>
</dbReference>
<protein>
    <recommendedName>
        <fullName evidence="1">diguanylate cyclase</fullName>
        <ecNumber evidence="1">2.7.7.65</ecNumber>
    </recommendedName>
</protein>
<dbReference type="STRING" id="338966.Ppro_1380"/>
<dbReference type="EC" id="2.7.7.65" evidence="1"/>
<dbReference type="InterPro" id="IPR001789">
    <property type="entry name" value="Sig_transdc_resp-reg_receiver"/>
</dbReference>
<dbReference type="InterPro" id="IPR011006">
    <property type="entry name" value="CheY-like_superfamily"/>
</dbReference>
<evidence type="ECO:0000313" key="5">
    <source>
        <dbReference type="EMBL" id="ABK98996.1"/>
    </source>
</evidence>
<gene>
    <name evidence="5" type="ordered locus">Ppro_1380</name>
</gene>
<dbReference type="GO" id="GO:0052621">
    <property type="term" value="F:diguanylate cyclase activity"/>
    <property type="evidence" value="ECO:0007669"/>
    <property type="project" value="UniProtKB-EC"/>
</dbReference>
<dbReference type="GO" id="GO:0000160">
    <property type="term" value="P:phosphorelay signal transduction system"/>
    <property type="evidence" value="ECO:0007669"/>
    <property type="project" value="InterPro"/>
</dbReference>
<dbReference type="Pfam" id="PF00072">
    <property type="entry name" value="Response_reg"/>
    <property type="match status" value="1"/>
</dbReference>
<dbReference type="GO" id="GO:0005886">
    <property type="term" value="C:plasma membrane"/>
    <property type="evidence" value="ECO:0007669"/>
    <property type="project" value="TreeGrafter"/>
</dbReference>
<sequence>MRRILVVEDDRFFRDLFYDLLVGQGYDVDRASSGEEGLDRLSTYAFDLVVTDLVMPGVDGMDILARARENDPSADVIMVTGNANLESAIFALKHGARDYFVKPINPDEFLHSVAQCLEQRRILDENEELKSMLNLYQISQAIAGCLDMERLQHLIFDAFTREIGTSRGMCLFATETGLELCEVKGVETAVAERCIASVLERLSEDHPDECNSLRISFQGGGDDSGIEAAILIPLRGKGSQRGVVVAFNEPGLGLPELGARKKNILFLLEQSLLALENASSYSLAKDMLFIDDLSGLYNQRYLEVALEREMKRIGRFSSQLAVLFLDMDSFKQVNDTHGHLVGSRVLKEMGTLLRLSVRDVDVVIRYGGDEYTAILVETSPAIAANVAERIRSMVASHVFLADEGYDIRLTCSIGYSCCPEDALTKEELLEMADQAMYTGKGRGKNCVVRFTKTS</sequence>